<sequence length="508" mass="58657">MRQEILRLEKIVTAENGVMLLNHFNLHIFRGEIMGLIAISRHGLESLIELICRNVPLYYGSVYFDEKLVNSYALSPLTRNKVAVIEKQFSLIENLTVADNIYVMRRGFKKYIIHSKTLNSQFKMFAMDAGVDLHGEQQVQGLTYYEKCVVELLKAIIGGVKLVIIRDISNFISTTDLIKFHQLMQTYTGSGVSFLYICNHHQEAYSICDKICLMENGKALKVLGKDEFKEEKILPFTNEFYKNYHERQALPQWMNDFPWVYRGKKGEGFDNEKPQTPLKNGQRVLEFCNVSSGNINKLTFDVKAGECVVLLDKNNTVYIDILALMNFERKPQQGQILLNGEVLAKKAFQTLGFIPEKPIRNLLFKEMSYFDNMCFTADKKLRPFWMRSAIRKSIVKEYEPIIGPDIHARDITKLSIQSLYSLVYYRIHLQNPKVVICVNPFFEGDMAMRLQIRNLIKMLLDKKMAVLILAVNLSDSLLIADRLLVLEKGTLINELYSGEYHKLTENPQ</sequence>
<dbReference type="Pfam" id="PF00005">
    <property type="entry name" value="ABC_tran"/>
    <property type="match status" value="1"/>
</dbReference>
<dbReference type="InterPro" id="IPR050107">
    <property type="entry name" value="ABC_carbohydrate_import_ATPase"/>
</dbReference>
<dbReference type="AlphaFoldDB" id="A0A4R1RVE0"/>
<keyword evidence="3" id="KW-0547">Nucleotide-binding</keyword>
<proteinExistence type="predicted"/>
<dbReference type="GO" id="GO:0005524">
    <property type="term" value="F:ATP binding"/>
    <property type="evidence" value="ECO:0007669"/>
    <property type="project" value="UniProtKB-KW"/>
</dbReference>
<reference evidence="6 7" key="1">
    <citation type="submission" date="2019-03" db="EMBL/GenBank/DDBJ databases">
        <title>Genomic Encyclopedia of Type Strains, Phase IV (KMG-IV): sequencing the most valuable type-strain genomes for metagenomic binning, comparative biology and taxonomic classification.</title>
        <authorList>
            <person name="Goeker M."/>
        </authorList>
    </citation>
    <scope>NUCLEOTIDE SEQUENCE [LARGE SCALE GENOMIC DNA]</scope>
    <source>
        <strain evidence="6 7">LX-B</strain>
    </source>
</reference>
<keyword evidence="1" id="KW-0813">Transport</keyword>
<accession>A0A4R1RVE0</accession>
<evidence type="ECO:0000256" key="1">
    <source>
        <dbReference type="ARBA" id="ARBA00022448"/>
    </source>
</evidence>
<dbReference type="PROSITE" id="PS50893">
    <property type="entry name" value="ABC_TRANSPORTER_2"/>
    <property type="match status" value="2"/>
</dbReference>
<keyword evidence="7" id="KW-1185">Reference proteome</keyword>
<dbReference type="InterPro" id="IPR027417">
    <property type="entry name" value="P-loop_NTPase"/>
</dbReference>
<feature type="domain" description="ABC transporter" evidence="5">
    <location>
        <begin position="6"/>
        <end position="241"/>
    </location>
</feature>
<dbReference type="GO" id="GO:0016887">
    <property type="term" value="F:ATP hydrolysis activity"/>
    <property type="evidence" value="ECO:0007669"/>
    <property type="project" value="InterPro"/>
</dbReference>
<evidence type="ECO:0000313" key="6">
    <source>
        <dbReference type="EMBL" id="TCL69912.1"/>
    </source>
</evidence>
<name>A0A4R1RVE0_HYDET</name>
<dbReference type="PANTHER" id="PTHR43790">
    <property type="entry name" value="CARBOHYDRATE TRANSPORT ATP-BINDING PROTEIN MG119-RELATED"/>
    <property type="match status" value="1"/>
</dbReference>
<evidence type="ECO:0000256" key="4">
    <source>
        <dbReference type="ARBA" id="ARBA00022840"/>
    </source>
</evidence>
<organism evidence="6 7">
    <name type="scientific">Hydrogenispora ethanolica</name>
    <dbReference type="NCBI Taxonomy" id="1082276"/>
    <lineage>
        <taxon>Bacteria</taxon>
        <taxon>Bacillati</taxon>
        <taxon>Bacillota</taxon>
        <taxon>Hydrogenispora</taxon>
    </lineage>
</organism>
<keyword evidence="2" id="KW-0677">Repeat</keyword>
<keyword evidence="4 6" id="KW-0067">ATP-binding</keyword>
<dbReference type="Gene3D" id="3.40.50.300">
    <property type="entry name" value="P-loop containing nucleotide triphosphate hydrolases"/>
    <property type="match status" value="2"/>
</dbReference>
<feature type="domain" description="ABC transporter" evidence="5">
    <location>
        <begin position="276"/>
        <end position="508"/>
    </location>
</feature>
<comment type="caution">
    <text evidence="6">The sequence shown here is derived from an EMBL/GenBank/DDBJ whole genome shotgun (WGS) entry which is preliminary data.</text>
</comment>
<dbReference type="EMBL" id="SLUN01000011">
    <property type="protein sequence ID" value="TCL69912.1"/>
    <property type="molecule type" value="Genomic_DNA"/>
</dbReference>
<protein>
    <submittedName>
        <fullName evidence="6">Monosaccharide ABC transporter ATP-binding protein (CUT2 family)</fullName>
    </submittedName>
</protein>
<dbReference type="PANTHER" id="PTHR43790:SF9">
    <property type="entry name" value="GALACTOFURANOSE TRANSPORTER ATP-BINDING PROTEIN YTFR"/>
    <property type="match status" value="1"/>
</dbReference>
<dbReference type="Proteomes" id="UP000295008">
    <property type="component" value="Unassembled WGS sequence"/>
</dbReference>
<gene>
    <name evidence="6" type="ORF">EDC14_101133</name>
</gene>
<evidence type="ECO:0000256" key="3">
    <source>
        <dbReference type="ARBA" id="ARBA00022741"/>
    </source>
</evidence>
<evidence type="ECO:0000256" key="2">
    <source>
        <dbReference type="ARBA" id="ARBA00022737"/>
    </source>
</evidence>
<evidence type="ECO:0000313" key="7">
    <source>
        <dbReference type="Proteomes" id="UP000295008"/>
    </source>
</evidence>
<dbReference type="SUPFAM" id="SSF52540">
    <property type="entry name" value="P-loop containing nucleoside triphosphate hydrolases"/>
    <property type="match status" value="2"/>
</dbReference>
<dbReference type="InterPro" id="IPR003439">
    <property type="entry name" value="ABC_transporter-like_ATP-bd"/>
</dbReference>
<evidence type="ECO:0000259" key="5">
    <source>
        <dbReference type="PROSITE" id="PS50893"/>
    </source>
</evidence>